<evidence type="ECO:0000256" key="3">
    <source>
        <dbReference type="SAM" id="MobiDB-lite"/>
    </source>
</evidence>
<feature type="compositionally biased region" description="Basic and acidic residues" evidence="3">
    <location>
        <begin position="164"/>
        <end position="174"/>
    </location>
</feature>
<accession>A0A9W7ZXN2</accession>
<feature type="region of interest" description="Disordered" evidence="3">
    <location>
        <begin position="127"/>
        <end position="271"/>
    </location>
</feature>
<feature type="region of interest" description="Disordered" evidence="3">
    <location>
        <begin position="1"/>
        <end position="47"/>
    </location>
</feature>
<evidence type="ECO:0000256" key="2">
    <source>
        <dbReference type="ARBA" id="ARBA00023242"/>
    </source>
</evidence>
<evidence type="ECO:0000256" key="1">
    <source>
        <dbReference type="ARBA" id="ARBA00004123"/>
    </source>
</evidence>
<dbReference type="OrthoDB" id="75720at2759"/>
<feature type="compositionally biased region" description="Polar residues" evidence="3">
    <location>
        <begin position="237"/>
        <end position="247"/>
    </location>
</feature>
<keyword evidence="6" id="KW-1185">Reference proteome</keyword>
<gene>
    <name evidence="5" type="ORF">H4219_005050</name>
</gene>
<dbReference type="InterPro" id="IPR039845">
    <property type="entry name" value="FAM192A"/>
</dbReference>
<evidence type="ECO:0000259" key="4">
    <source>
        <dbReference type="Pfam" id="PF10187"/>
    </source>
</evidence>
<comment type="subcellular location">
    <subcellularLocation>
        <location evidence="1">Nucleus</location>
    </subcellularLocation>
</comment>
<dbReference type="InterPro" id="IPR019331">
    <property type="entry name" value="FAM192A/Fyv6_N"/>
</dbReference>
<name>A0A9W7ZXN2_9FUNG</name>
<keyword evidence="2" id="KW-0539">Nucleus</keyword>
<proteinExistence type="predicted"/>
<reference evidence="5" key="1">
    <citation type="submission" date="2022-07" db="EMBL/GenBank/DDBJ databases">
        <title>Phylogenomic reconstructions and comparative analyses of Kickxellomycotina fungi.</title>
        <authorList>
            <person name="Reynolds N.K."/>
            <person name="Stajich J.E."/>
            <person name="Barry K."/>
            <person name="Grigoriev I.V."/>
            <person name="Crous P."/>
            <person name="Smith M.E."/>
        </authorList>
    </citation>
    <scope>NUCLEOTIDE SEQUENCE</scope>
    <source>
        <strain evidence="5">NBRC 100468</strain>
    </source>
</reference>
<feature type="domain" description="FAM192A/Fyv6 N-terminal" evidence="4">
    <location>
        <begin position="10"/>
        <end position="111"/>
    </location>
</feature>
<dbReference type="AlphaFoldDB" id="A0A9W7ZXN2"/>
<feature type="compositionally biased region" description="Basic and acidic residues" evidence="3">
    <location>
        <begin position="260"/>
        <end position="271"/>
    </location>
</feature>
<organism evidence="5 6">
    <name type="scientific">Mycoemilia scoparia</name>
    <dbReference type="NCBI Taxonomy" id="417184"/>
    <lineage>
        <taxon>Eukaryota</taxon>
        <taxon>Fungi</taxon>
        <taxon>Fungi incertae sedis</taxon>
        <taxon>Zoopagomycota</taxon>
        <taxon>Kickxellomycotina</taxon>
        <taxon>Kickxellomycetes</taxon>
        <taxon>Kickxellales</taxon>
        <taxon>Kickxellaceae</taxon>
        <taxon>Mycoemilia</taxon>
    </lineage>
</organism>
<evidence type="ECO:0000313" key="6">
    <source>
        <dbReference type="Proteomes" id="UP001150538"/>
    </source>
</evidence>
<sequence length="271" mass="30353">MFEEQLKNKFVSQDKLDEARASQDSEWAEAYKRGERKTPPPDKDYDPRSLYERLQEQKQKKLDAVAESKKFSNMVHRIDNDEYEFLTALDDQQKQQELERKREDDLAVAIFENAKLSLIKDPAATTSALPDSMSITGGGGIRAGKEKKSYFKKNSSQISTIDSISKDGDSSGDTKKRKNIFKDIGNLVKIKKPEKLDHMNDSGNKDDGNGDKEKDVQKVKDSVKSKQQKQAKENGVSEKTPNKSLAQSALVDYGDSDSDSDSKNSDDSGGE</sequence>
<comment type="caution">
    <text evidence="5">The sequence shown here is derived from an EMBL/GenBank/DDBJ whole genome shotgun (WGS) entry which is preliminary data.</text>
</comment>
<dbReference type="PANTHER" id="PTHR13495">
    <property type="entry name" value="NEFA-INTERACTING NUCLEAR PROTEIN NIP30"/>
    <property type="match status" value="1"/>
</dbReference>
<dbReference type="GO" id="GO:0005634">
    <property type="term" value="C:nucleus"/>
    <property type="evidence" value="ECO:0007669"/>
    <property type="project" value="UniProtKB-SubCell"/>
</dbReference>
<dbReference type="PANTHER" id="PTHR13495:SF0">
    <property type="entry name" value="PSME3-INTERACTING PROTEIN"/>
    <property type="match status" value="1"/>
</dbReference>
<dbReference type="EMBL" id="JANBPU010000237">
    <property type="protein sequence ID" value="KAJ1913815.1"/>
    <property type="molecule type" value="Genomic_DNA"/>
</dbReference>
<evidence type="ECO:0000313" key="5">
    <source>
        <dbReference type="EMBL" id="KAJ1913815.1"/>
    </source>
</evidence>
<feature type="compositionally biased region" description="Basic and acidic residues" evidence="3">
    <location>
        <begin position="191"/>
        <end position="236"/>
    </location>
</feature>
<dbReference type="Pfam" id="PF10187">
    <property type="entry name" value="FAM192A_Fyv6_N"/>
    <property type="match status" value="1"/>
</dbReference>
<protein>
    <recommendedName>
        <fullName evidence="4">FAM192A/Fyv6 N-terminal domain-containing protein</fullName>
    </recommendedName>
</protein>
<dbReference type="Proteomes" id="UP001150538">
    <property type="component" value="Unassembled WGS sequence"/>
</dbReference>